<name>A0ABM5QEN5_9BACT</name>
<accession>A0ABM5QEN5</accession>
<reference evidence="2 3" key="1">
    <citation type="submission" date="2014-03" db="EMBL/GenBank/DDBJ databases">
        <title>Complete genome sequence of a deeply braunched marine Bacteroidia bacterium Draconibacterium orientale type strain FH5T.</title>
        <authorList>
            <person name="Li X."/>
            <person name="Wang X."/>
            <person name="Xie Z."/>
            <person name="Du Z."/>
            <person name="Chen G."/>
        </authorList>
    </citation>
    <scope>NUCLEOTIDE SEQUENCE [LARGE SCALE GENOMIC DNA]</scope>
    <source>
        <strain evidence="2 3">FH5</strain>
    </source>
</reference>
<keyword evidence="1" id="KW-0472">Membrane</keyword>
<keyword evidence="3" id="KW-1185">Reference proteome</keyword>
<protein>
    <submittedName>
        <fullName evidence="2">Uncharacterized protein</fullName>
    </submittedName>
</protein>
<organism evidence="2 3">
    <name type="scientific">Draconibacterium orientale</name>
    <dbReference type="NCBI Taxonomy" id="1168034"/>
    <lineage>
        <taxon>Bacteria</taxon>
        <taxon>Pseudomonadati</taxon>
        <taxon>Bacteroidota</taxon>
        <taxon>Bacteroidia</taxon>
        <taxon>Marinilabiliales</taxon>
        <taxon>Prolixibacteraceae</taxon>
        <taxon>Draconibacterium</taxon>
    </lineage>
</organism>
<evidence type="ECO:0000313" key="2">
    <source>
        <dbReference type="EMBL" id="AHW62246.1"/>
    </source>
</evidence>
<keyword evidence="1" id="KW-1133">Transmembrane helix</keyword>
<evidence type="ECO:0000256" key="1">
    <source>
        <dbReference type="SAM" id="Phobius"/>
    </source>
</evidence>
<proteinExistence type="predicted"/>
<dbReference type="EMBL" id="CP007451">
    <property type="protein sequence ID" value="AHW62246.1"/>
    <property type="molecule type" value="Genomic_DNA"/>
</dbReference>
<feature type="transmembrane region" description="Helical" evidence="1">
    <location>
        <begin position="98"/>
        <end position="122"/>
    </location>
</feature>
<keyword evidence="1" id="KW-0812">Transmembrane</keyword>
<evidence type="ECO:0000313" key="3">
    <source>
        <dbReference type="Proteomes" id="UP000023772"/>
    </source>
</evidence>
<dbReference type="Proteomes" id="UP000023772">
    <property type="component" value="Chromosome"/>
</dbReference>
<sequence>MCCFVTCLVKQKLTAIKKHLITGLLFLLLAVAGNAQGTYSIRNLQQVSSEELNLYYQKALNLEQKGQTLAITGVAAGLIGILGAATQNNNCSSGGSSVMCVTAATLISGGVAVTIIGFTMYMTGISRVDKIRKVQFSNSYKLELIPGRFYCSHPPNYPTGITLRITF</sequence>
<feature type="transmembrane region" description="Helical" evidence="1">
    <location>
        <begin position="68"/>
        <end position="86"/>
    </location>
</feature>
<gene>
    <name evidence="2" type="ORF">FH5T_18205</name>
</gene>